<name>A0AAD6AYW3_9TELE</name>
<evidence type="ECO:0000256" key="4">
    <source>
        <dbReference type="ARBA" id="ARBA00023002"/>
    </source>
</evidence>
<dbReference type="PANTHER" id="PTHR11985">
    <property type="entry name" value="GLYCEROL-3-PHOSPHATE DEHYDROGENASE"/>
    <property type="match status" value="1"/>
</dbReference>
<dbReference type="InterPro" id="IPR036188">
    <property type="entry name" value="FAD/NAD-bd_sf"/>
</dbReference>
<dbReference type="GO" id="GO:0004368">
    <property type="term" value="F:glycerol-3-phosphate dehydrogenase (quinone) activity"/>
    <property type="evidence" value="ECO:0007669"/>
    <property type="project" value="UniProtKB-EC"/>
</dbReference>
<reference evidence="5" key="1">
    <citation type="submission" date="2022-11" db="EMBL/GenBank/DDBJ databases">
        <title>Chromosome-level genome of Pogonophryne albipinna.</title>
        <authorList>
            <person name="Jo E."/>
        </authorList>
    </citation>
    <scope>NUCLEOTIDE SEQUENCE</scope>
    <source>
        <strain evidence="5">SGF0006</strain>
        <tissue evidence="5">Muscle</tissue>
    </source>
</reference>
<dbReference type="EC" id="1.1.5.3" evidence="1"/>
<evidence type="ECO:0000256" key="2">
    <source>
        <dbReference type="ARBA" id="ARBA00022630"/>
    </source>
</evidence>
<protein>
    <recommendedName>
        <fullName evidence="1">glycerol-3-phosphate dehydrogenase</fullName>
        <ecNumber evidence="1">1.1.5.3</ecNumber>
    </recommendedName>
</protein>
<dbReference type="PANTHER" id="PTHR11985:SF15">
    <property type="entry name" value="GLYCEROL-3-PHOSPHATE DEHYDROGENASE, MITOCHONDRIAL"/>
    <property type="match status" value="1"/>
</dbReference>
<dbReference type="Proteomes" id="UP001219934">
    <property type="component" value="Unassembled WGS sequence"/>
</dbReference>
<accession>A0AAD6AYW3</accession>
<gene>
    <name evidence="5" type="ORF">JOQ06_030082</name>
</gene>
<keyword evidence="4" id="KW-0560">Oxidoreductase</keyword>
<dbReference type="EMBL" id="JAPTMU010000013">
    <property type="protein sequence ID" value="KAJ4933249.1"/>
    <property type="molecule type" value="Genomic_DNA"/>
</dbReference>
<dbReference type="GO" id="GO:0005739">
    <property type="term" value="C:mitochondrion"/>
    <property type="evidence" value="ECO:0007669"/>
    <property type="project" value="TreeGrafter"/>
</dbReference>
<evidence type="ECO:0000256" key="1">
    <source>
        <dbReference type="ARBA" id="ARBA00013029"/>
    </source>
</evidence>
<evidence type="ECO:0000256" key="3">
    <source>
        <dbReference type="ARBA" id="ARBA00022827"/>
    </source>
</evidence>
<dbReference type="InterPro" id="IPR000447">
    <property type="entry name" value="G3P_DH_FAD-dep"/>
</dbReference>
<organism evidence="5 6">
    <name type="scientific">Pogonophryne albipinna</name>
    <dbReference type="NCBI Taxonomy" id="1090488"/>
    <lineage>
        <taxon>Eukaryota</taxon>
        <taxon>Metazoa</taxon>
        <taxon>Chordata</taxon>
        <taxon>Craniata</taxon>
        <taxon>Vertebrata</taxon>
        <taxon>Euteleostomi</taxon>
        <taxon>Actinopterygii</taxon>
        <taxon>Neopterygii</taxon>
        <taxon>Teleostei</taxon>
        <taxon>Neoteleostei</taxon>
        <taxon>Acanthomorphata</taxon>
        <taxon>Eupercaria</taxon>
        <taxon>Perciformes</taxon>
        <taxon>Notothenioidei</taxon>
        <taxon>Pogonophryne</taxon>
    </lineage>
</organism>
<dbReference type="Gene3D" id="3.50.50.60">
    <property type="entry name" value="FAD/NAD(P)-binding domain"/>
    <property type="match status" value="1"/>
</dbReference>
<proteinExistence type="predicted"/>
<keyword evidence="2" id="KW-0285">Flavoprotein</keyword>
<evidence type="ECO:0000313" key="5">
    <source>
        <dbReference type="EMBL" id="KAJ4933249.1"/>
    </source>
</evidence>
<dbReference type="AlphaFoldDB" id="A0AAD6AYW3"/>
<dbReference type="GO" id="GO:0006072">
    <property type="term" value="P:glycerol-3-phosphate metabolic process"/>
    <property type="evidence" value="ECO:0007669"/>
    <property type="project" value="InterPro"/>
</dbReference>
<evidence type="ECO:0000313" key="6">
    <source>
        <dbReference type="Proteomes" id="UP001219934"/>
    </source>
</evidence>
<keyword evidence="6" id="KW-1185">Reference proteome</keyword>
<comment type="caution">
    <text evidence="5">The sequence shown here is derived from an EMBL/GenBank/DDBJ whole genome shotgun (WGS) entry which is preliminary data.</text>
</comment>
<keyword evidence="3" id="KW-0274">FAD</keyword>
<sequence length="125" mass="13925">MAVMGTAVSATGALCAFDSLTQLEEYKRKQACVSHVEAAEQVKNVNTDELRIQKLPEDLKTALVRGDDFSSGSSSRSTKLIHRGVRYLQKAIMKLDYKQNPSFTRSKPYLTQLSSVKPEFNAIIK</sequence>